<keyword evidence="2" id="KW-0229">DNA integration</keyword>
<dbReference type="SUPFAM" id="SSF46689">
    <property type="entry name" value="Homeodomain-like"/>
    <property type="match status" value="1"/>
</dbReference>
<dbReference type="PROSITE" id="PS51736">
    <property type="entry name" value="RECOMBINASES_3"/>
    <property type="match status" value="1"/>
</dbReference>
<comment type="similarity">
    <text evidence="1">Belongs to the site-specific recombinase resolvase family.</text>
</comment>
<organism evidence="7 8">
    <name type="scientific">Oceanospirillum sediminis</name>
    <dbReference type="NCBI Taxonomy" id="2760088"/>
    <lineage>
        <taxon>Bacteria</taxon>
        <taxon>Pseudomonadati</taxon>
        <taxon>Pseudomonadota</taxon>
        <taxon>Gammaproteobacteria</taxon>
        <taxon>Oceanospirillales</taxon>
        <taxon>Oceanospirillaceae</taxon>
        <taxon>Oceanospirillum</taxon>
    </lineage>
</organism>
<feature type="domain" description="Resolvase/invertase-type recombinase catalytic" evidence="6">
    <location>
        <begin position="2"/>
        <end position="139"/>
    </location>
</feature>
<proteinExistence type="inferred from homology"/>
<evidence type="ECO:0000256" key="5">
    <source>
        <dbReference type="PIRSR" id="PIRSR606118-50"/>
    </source>
</evidence>
<keyword evidence="4" id="KW-0233">DNA recombination</keyword>
<dbReference type="InterPro" id="IPR050639">
    <property type="entry name" value="SSR_resolvase"/>
</dbReference>
<dbReference type="AlphaFoldDB" id="A0A839IXB8"/>
<dbReference type="Gene3D" id="3.40.50.1390">
    <property type="entry name" value="Resolvase, N-terminal catalytic domain"/>
    <property type="match status" value="1"/>
</dbReference>
<dbReference type="RefSeq" id="WP_182812149.1">
    <property type="nucleotide sequence ID" value="NZ_JACJFM010000062.1"/>
</dbReference>
<evidence type="ECO:0000313" key="8">
    <source>
        <dbReference type="Proteomes" id="UP000565262"/>
    </source>
</evidence>
<dbReference type="PANTHER" id="PTHR30461:SF2">
    <property type="entry name" value="SERINE RECOMBINASE PINE-RELATED"/>
    <property type="match status" value="1"/>
</dbReference>
<dbReference type="InterPro" id="IPR009057">
    <property type="entry name" value="Homeodomain-like_sf"/>
</dbReference>
<dbReference type="SMART" id="SM00857">
    <property type="entry name" value="Resolvase"/>
    <property type="match status" value="1"/>
</dbReference>
<dbReference type="Pfam" id="PF00239">
    <property type="entry name" value="Resolvase"/>
    <property type="match status" value="1"/>
</dbReference>
<dbReference type="PROSITE" id="PS00398">
    <property type="entry name" value="RECOMBINASES_2"/>
    <property type="match status" value="1"/>
</dbReference>
<dbReference type="InterPro" id="IPR006118">
    <property type="entry name" value="Recombinase_CS"/>
</dbReference>
<evidence type="ECO:0000259" key="6">
    <source>
        <dbReference type="PROSITE" id="PS51736"/>
    </source>
</evidence>
<dbReference type="GO" id="GO:0000150">
    <property type="term" value="F:DNA strand exchange activity"/>
    <property type="evidence" value="ECO:0007669"/>
    <property type="project" value="InterPro"/>
</dbReference>
<dbReference type="CDD" id="cd00569">
    <property type="entry name" value="HTH_Hin_like"/>
    <property type="match status" value="1"/>
</dbReference>
<feature type="active site" description="O-(5'-phospho-DNA)-serine intermediate" evidence="5">
    <location>
        <position position="10"/>
    </location>
</feature>
<keyword evidence="8" id="KW-1185">Reference proteome</keyword>
<dbReference type="PANTHER" id="PTHR30461">
    <property type="entry name" value="DNA-INVERTASE FROM LAMBDOID PROPHAGE"/>
    <property type="match status" value="1"/>
</dbReference>
<evidence type="ECO:0000256" key="1">
    <source>
        <dbReference type="ARBA" id="ARBA00009913"/>
    </source>
</evidence>
<dbReference type="GO" id="GO:0003677">
    <property type="term" value="F:DNA binding"/>
    <property type="evidence" value="ECO:0007669"/>
    <property type="project" value="UniProtKB-KW"/>
</dbReference>
<keyword evidence="3" id="KW-0238">DNA-binding</keyword>
<name>A0A839IXB8_9GAMM</name>
<reference evidence="7 8" key="1">
    <citation type="submission" date="2020-08" db="EMBL/GenBank/DDBJ databases">
        <title>Oceanospirillum sp. nov. isolated from marine sediment.</title>
        <authorList>
            <person name="Ji X."/>
        </authorList>
    </citation>
    <scope>NUCLEOTIDE SEQUENCE [LARGE SCALE GENOMIC DNA]</scope>
    <source>
        <strain evidence="7 8">D5</strain>
    </source>
</reference>
<dbReference type="EMBL" id="JACJFM010000062">
    <property type="protein sequence ID" value="MBB1489598.1"/>
    <property type="molecule type" value="Genomic_DNA"/>
</dbReference>
<dbReference type="GO" id="GO:0015074">
    <property type="term" value="P:DNA integration"/>
    <property type="evidence" value="ECO:0007669"/>
    <property type="project" value="UniProtKB-KW"/>
</dbReference>
<evidence type="ECO:0000256" key="3">
    <source>
        <dbReference type="ARBA" id="ARBA00023125"/>
    </source>
</evidence>
<comment type="caution">
    <text evidence="7">The sequence shown here is derived from an EMBL/GenBank/DDBJ whole genome shotgun (WGS) entry which is preliminary data.</text>
</comment>
<dbReference type="SUPFAM" id="SSF53041">
    <property type="entry name" value="Resolvase-like"/>
    <property type="match status" value="1"/>
</dbReference>
<dbReference type="CDD" id="cd03768">
    <property type="entry name" value="SR_ResInv"/>
    <property type="match status" value="1"/>
</dbReference>
<dbReference type="InterPro" id="IPR006119">
    <property type="entry name" value="Resolv_N"/>
</dbReference>
<accession>A0A839IXB8</accession>
<gene>
    <name evidence="7" type="ORF">H4O21_23590</name>
</gene>
<protein>
    <submittedName>
        <fullName evidence="7">Recombinase family protein</fullName>
    </submittedName>
</protein>
<dbReference type="Proteomes" id="UP000565262">
    <property type="component" value="Unassembled WGS sequence"/>
</dbReference>
<sequence length="189" mass="20721">MALIGFARVSTQAQDLELQVKALTDAGCIKIFQGKHSGKADSNKEALDKLKAYIREGDTVVVTKLDRLGRSLSQVLVTLDDFQSQGVGFKCLDQNIDTTEHNDPMAKAMIQLLGMFAELERNFIVSRTQEGRKATGRLGGRPPKLTAEQKSAIRHAFASGKSKAELSRQYGVSRLTIKRTVEAPDEKSA</sequence>
<dbReference type="Gene3D" id="1.10.10.60">
    <property type="entry name" value="Homeodomain-like"/>
    <property type="match status" value="1"/>
</dbReference>
<evidence type="ECO:0000256" key="4">
    <source>
        <dbReference type="ARBA" id="ARBA00023172"/>
    </source>
</evidence>
<evidence type="ECO:0000313" key="7">
    <source>
        <dbReference type="EMBL" id="MBB1489598.1"/>
    </source>
</evidence>
<dbReference type="InterPro" id="IPR036162">
    <property type="entry name" value="Resolvase-like_N_sf"/>
</dbReference>
<evidence type="ECO:0000256" key="2">
    <source>
        <dbReference type="ARBA" id="ARBA00022908"/>
    </source>
</evidence>